<organism evidence="1 2">
    <name type="scientific">Achromobacter denitrificans</name>
    <name type="common">Alcaligenes denitrificans</name>
    <dbReference type="NCBI Taxonomy" id="32002"/>
    <lineage>
        <taxon>Bacteria</taxon>
        <taxon>Pseudomonadati</taxon>
        <taxon>Pseudomonadota</taxon>
        <taxon>Betaproteobacteria</taxon>
        <taxon>Burkholderiales</taxon>
        <taxon>Alcaligenaceae</taxon>
        <taxon>Achromobacter</taxon>
    </lineage>
</organism>
<proteinExistence type="predicted"/>
<dbReference type="EMBL" id="CP054569">
    <property type="protein sequence ID" value="QKQ51100.1"/>
    <property type="molecule type" value="Genomic_DNA"/>
</dbReference>
<dbReference type="Proteomes" id="UP000509782">
    <property type="component" value="Chromosome"/>
</dbReference>
<reference evidence="1 2" key="1">
    <citation type="submission" date="2020-05" db="EMBL/GenBank/DDBJ databases">
        <title>FDA dAtabase for Regulatory Grade micrObial Sequences (FDA-ARGOS): Supporting development and validation of Infectious Disease Dx tests.</title>
        <authorList>
            <person name="Sproer C."/>
            <person name="Gronow S."/>
            <person name="Severitt S."/>
            <person name="Schroder I."/>
            <person name="Tallon L."/>
            <person name="Sadzewicz L."/>
            <person name="Zhao X."/>
            <person name="Vavikolanu K."/>
            <person name="Mehta A."/>
            <person name="Aluvathingal J."/>
            <person name="Nadendla S."/>
            <person name="Myers T."/>
            <person name="Yan Y."/>
            <person name="Sichtig H."/>
        </authorList>
    </citation>
    <scope>NUCLEOTIDE SEQUENCE [LARGE SCALE GENOMIC DNA]</scope>
    <source>
        <strain evidence="1 2">FDAARGOS_787</strain>
    </source>
</reference>
<evidence type="ECO:0000313" key="2">
    <source>
        <dbReference type="Proteomes" id="UP000509782"/>
    </source>
</evidence>
<name>A0A6N0JX06_ACHDE</name>
<dbReference type="InterPro" id="IPR010774">
    <property type="entry name" value="YbcO"/>
</dbReference>
<dbReference type="AlphaFoldDB" id="A0A6N0JX06"/>
<dbReference type="Gene3D" id="3.30.50.20">
    <property type="entry name" value="prophage-derive protein ybcO"/>
    <property type="match status" value="1"/>
</dbReference>
<sequence>MYRNPALLALAKGMPCKIRVPGVCCGDRQTVVACHSNQSRHGKAGWLKAHDWATAWGAGRVTPISTRNHWRDL</sequence>
<protein>
    <submittedName>
        <fullName evidence="1">DUF1364 family protein</fullName>
    </submittedName>
</protein>
<dbReference type="Pfam" id="PF07102">
    <property type="entry name" value="YbcO"/>
    <property type="match status" value="1"/>
</dbReference>
<evidence type="ECO:0000313" key="1">
    <source>
        <dbReference type="EMBL" id="QKQ51100.1"/>
    </source>
</evidence>
<gene>
    <name evidence="1" type="ORF">FOC81_32050</name>
</gene>
<accession>A0A6N0JX06</accession>